<keyword evidence="2" id="KW-1185">Reference proteome</keyword>
<name>A0AAE1BAI2_9GAST</name>
<proteinExistence type="predicted"/>
<accession>A0AAE1BAI2</accession>
<dbReference type="EMBL" id="JAWDGP010000228">
    <property type="protein sequence ID" value="KAK3802535.1"/>
    <property type="molecule type" value="Genomic_DNA"/>
</dbReference>
<comment type="caution">
    <text evidence="1">The sequence shown here is derived from an EMBL/GenBank/DDBJ whole genome shotgun (WGS) entry which is preliminary data.</text>
</comment>
<dbReference type="Proteomes" id="UP001283361">
    <property type="component" value="Unassembled WGS sequence"/>
</dbReference>
<reference evidence="1" key="1">
    <citation type="journal article" date="2023" name="G3 (Bethesda)">
        <title>A reference genome for the long-term kleptoplast-retaining sea slug Elysia crispata morphotype clarki.</title>
        <authorList>
            <person name="Eastman K.E."/>
            <person name="Pendleton A.L."/>
            <person name="Shaikh M.A."/>
            <person name="Suttiyut T."/>
            <person name="Ogas R."/>
            <person name="Tomko P."/>
            <person name="Gavelis G."/>
            <person name="Widhalm J.R."/>
            <person name="Wisecaver J.H."/>
        </authorList>
    </citation>
    <scope>NUCLEOTIDE SEQUENCE</scope>
    <source>
        <strain evidence="1">ECLA1</strain>
    </source>
</reference>
<protein>
    <submittedName>
        <fullName evidence="1">Uncharacterized protein</fullName>
    </submittedName>
</protein>
<evidence type="ECO:0000313" key="1">
    <source>
        <dbReference type="EMBL" id="KAK3802535.1"/>
    </source>
</evidence>
<dbReference type="AlphaFoldDB" id="A0AAE1BAI2"/>
<gene>
    <name evidence="1" type="ORF">RRG08_033194</name>
</gene>
<evidence type="ECO:0000313" key="2">
    <source>
        <dbReference type="Proteomes" id="UP001283361"/>
    </source>
</evidence>
<organism evidence="1 2">
    <name type="scientific">Elysia crispata</name>
    <name type="common">lettuce slug</name>
    <dbReference type="NCBI Taxonomy" id="231223"/>
    <lineage>
        <taxon>Eukaryota</taxon>
        <taxon>Metazoa</taxon>
        <taxon>Spiralia</taxon>
        <taxon>Lophotrochozoa</taxon>
        <taxon>Mollusca</taxon>
        <taxon>Gastropoda</taxon>
        <taxon>Heterobranchia</taxon>
        <taxon>Euthyneura</taxon>
        <taxon>Panpulmonata</taxon>
        <taxon>Sacoglossa</taxon>
        <taxon>Placobranchoidea</taxon>
        <taxon>Plakobranchidae</taxon>
        <taxon>Elysia</taxon>
    </lineage>
</organism>
<sequence>MNFGTAWFDYLLKSGIIQLCRNRSPERIEFETQEFFSSRLLDSRPPLDSILPKCKLNSFSLLPSARKAGQSICQVGPWRPNSLPQSTREWMSNTLPTWSHEDLYRFVSYPRITSVGNIQSWCPRPLGLKESRTISGPVVLEPHCWQWCGWEATCLVLNLLSETESFLDGKLKISWLWFSR</sequence>